<sequence length="85" mass="10173">MIIGTFIVYFLLFIIIFSYPGARNKEKSSTVFRFLAIPAILGVIITLFTVIKVYFVYKLLLLLFGFVTLLLTYWQWGDQIRRWWR</sequence>
<comment type="caution">
    <text evidence="2">The sequence shown here is derived from an EMBL/GenBank/DDBJ whole genome shotgun (WGS) entry which is preliminary data.</text>
</comment>
<keyword evidence="3" id="KW-1185">Reference proteome</keyword>
<evidence type="ECO:0000313" key="3">
    <source>
        <dbReference type="Proteomes" id="UP000186102"/>
    </source>
</evidence>
<keyword evidence="1" id="KW-0472">Membrane</keyword>
<keyword evidence="1" id="KW-1133">Transmembrane helix</keyword>
<keyword evidence="1" id="KW-0812">Transmembrane</keyword>
<feature type="transmembrane region" description="Helical" evidence="1">
    <location>
        <begin position="34"/>
        <end position="51"/>
    </location>
</feature>
<accession>A0A1Q8QRL8</accession>
<name>A0A1Q8QRL8_9FIRM</name>
<evidence type="ECO:0000256" key="1">
    <source>
        <dbReference type="SAM" id="Phobius"/>
    </source>
</evidence>
<dbReference type="RefSeq" id="WP_075365812.1">
    <property type="nucleotide sequence ID" value="NZ_MLBF01000028.1"/>
</dbReference>
<feature type="transmembrane region" description="Helical" evidence="1">
    <location>
        <begin position="57"/>
        <end position="76"/>
    </location>
</feature>
<dbReference type="AlphaFoldDB" id="A0A1Q8QRL8"/>
<organism evidence="2 3">
    <name type="scientific">Desulfosporosinus metallidurans</name>
    <dbReference type="NCBI Taxonomy" id="1888891"/>
    <lineage>
        <taxon>Bacteria</taxon>
        <taxon>Bacillati</taxon>
        <taxon>Bacillota</taxon>
        <taxon>Clostridia</taxon>
        <taxon>Eubacteriales</taxon>
        <taxon>Desulfitobacteriaceae</taxon>
        <taxon>Desulfosporosinus</taxon>
    </lineage>
</organism>
<dbReference type="EMBL" id="MLBF01000028">
    <property type="protein sequence ID" value="OLN29967.1"/>
    <property type="molecule type" value="Genomic_DNA"/>
</dbReference>
<evidence type="ECO:0000313" key="2">
    <source>
        <dbReference type="EMBL" id="OLN29967.1"/>
    </source>
</evidence>
<proteinExistence type="predicted"/>
<dbReference type="OrthoDB" id="1799498at2"/>
<feature type="transmembrane region" description="Helical" evidence="1">
    <location>
        <begin position="6"/>
        <end position="22"/>
    </location>
</feature>
<gene>
    <name evidence="2" type="ORF">DSOL_3307</name>
</gene>
<protein>
    <submittedName>
        <fullName evidence="2">Uncharacterized protein</fullName>
    </submittedName>
</protein>
<dbReference type="Proteomes" id="UP000186102">
    <property type="component" value="Unassembled WGS sequence"/>
</dbReference>
<reference evidence="2 3" key="1">
    <citation type="submission" date="2016-09" db="EMBL/GenBank/DDBJ databases">
        <title>Complete genome of Desulfosporosinus sp. OL.</title>
        <authorList>
            <person name="Mardanov A."/>
            <person name="Beletsky A."/>
            <person name="Panova A."/>
            <person name="Karnachuk O."/>
            <person name="Ravin N."/>
        </authorList>
    </citation>
    <scope>NUCLEOTIDE SEQUENCE [LARGE SCALE GENOMIC DNA]</scope>
    <source>
        <strain evidence="2 3">OL</strain>
    </source>
</reference>